<protein>
    <recommendedName>
        <fullName evidence="5">Integrase catalytic domain-containing protein</fullName>
    </recommendedName>
</protein>
<dbReference type="Pfam" id="PF07727">
    <property type="entry name" value="RVT_2"/>
    <property type="match status" value="1"/>
</dbReference>
<evidence type="ECO:0000259" key="5">
    <source>
        <dbReference type="PROSITE" id="PS50994"/>
    </source>
</evidence>
<dbReference type="PANTHER" id="PTHR11439:SF440">
    <property type="entry name" value="INTEGRASE CATALYTIC DOMAIN-CONTAINING PROTEIN"/>
    <property type="match status" value="1"/>
</dbReference>
<dbReference type="Proteomes" id="UP001287286">
    <property type="component" value="Unassembled WGS sequence"/>
</dbReference>
<accession>A0ABR0BCP9</accession>
<reference evidence="6 7" key="1">
    <citation type="journal article" date="2024" name="Microbiol. Resour. Announc.">
        <title>Genome annotations for the ascomycete fungi Trichoderma harzianum, Trichoderma aggressivum, and Purpureocillium lilacinum.</title>
        <authorList>
            <person name="Beijen E.P.W."/>
            <person name="Ohm R.A."/>
        </authorList>
    </citation>
    <scope>NUCLEOTIDE SEQUENCE [LARGE SCALE GENOMIC DNA]</scope>
    <source>
        <strain evidence="6 7">CBS 150709</strain>
    </source>
</reference>
<feature type="compositionally biased region" description="Acidic residues" evidence="4">
    <location>
        <begin position="85"/>
        <end position="94"/>
    </location>
</feature>
<dbReference type="Gene3D" id="3.30.420.10">
    <property type="entry name" value="Ribonuclease H-like superfamily/Ribonuclease H"/>
    <property type="match status" value="1"/>
</dbReference>
<feature type="compositionally biased region" description="Low complexity" evidence="4">
    <location>
        <begin position="62"/>
        <end position="73"/>
    </location>
</feature>
<dbReference type="InterPro" id="IPR057670">
    <property type="entry name" value="SH3_retrovirus"/>
</dbReference>
<sequence>MANAQKKTFLASTEDWEDWERDFKTLAVANSIWNCISPDSNETFLEKPSMPEFSSYPKKIVGRSATRRGASSSETITATTQTQDGDPESLDPAESEERADHRTRARSMADLTEKDRAAYDKEWIYYERKVKDYDKQQVRIEKVTSWVLGSVSASLRSAACEPTESLHEWYMNLLEQVGVADTELELQTRERYRRAIKPLSRVPEDFAAWISQWEEVMAYGQRKEIPEMLKANLWFDDLSKALHSIMSQWITAYRTSNKKDIELNDLSFRTVARDLRHEARVRNILKIKDNGSKTTKGAFGPTFAAEDDADKRVSPARAQQGTRDDERGRREWNSSAKRKRPSSETRSDALCRACEGNHTLANCFYAFPHKAPARFKEKGILRFGVDHRIRTDPTLEEEIRRIGKGKDQGKPFRFEKYRSATPDDFVVAGERSVPVRGYGNVDIFTQGPDGTRVIRLYDVALCENFPCNLVSLRQLQKRGYWWDTRPLHNCLRTANNSIVCTLVDRHDQFVIEDIPLGIPQTAFTTQRGRHNSWSGRAPLRADARRWHLRLGHPGPRALEHVVNCSTGARIKGLTTVECDDCDIADAPHARRSIMLFTDRWSGYIWDFYLHDRLYHTIIGTFQKLFGMIHRRYQISPAVIECDNEIGTRDSGVGMWLDTLAITVEPSAPNTQAQNGGAERSGGVIKIKARAMRLGARLPAYLWVEIYRSAVYLHNRTPKHMHDWKSPYERFHTYLAQRDGVVIQDRKPRLDHLRAYGCKAFAMTSDAQQRIHKLQKLKPNAWIGYLVGYESTNIYRIWNPKLNKVIATRDVTFNEDELFNGDISQLKDDLLHVSEEDLTRLLNQVEEPEADTTGMDGEVAAALLFNVSLESLHGEDEDVLISRQFRADALPPEAGLDAGVERSEAVSDQPAGTAEGPGTSGGGEADRELTAGGIRDQSSGADGHANRADAGCGPYPSPAPSRPAALLAMTVREASGDSYKGVSFDETFQHAEIWKTTFVAGRLSTPIGVMNDKPVDKAKLRRLLRNPRSLHRRDMPAPPRSHADLAGHPMGTLFEQAEYEHLRSHDEMRSWVEISKSDSQAKKSQVLDCMWVYVYKFDKHGRFQKCKARLVVRGDQQKKSIHEETYATTLAARSFRTLMAIAARFDLELLQYDAVNAFVNAKLDRDVFMRMPPGHRKPGTILKLQKALYGLRESPLLWQRDLTATLQKLGFKVVSHEPCCMTKGGIIIFFYVDDIVLAYRKEKEDEVQSMMRQLQKRYKLTGGKPLQWFLGIEIVRDRDKKLIWLSQSDYFDKIANLADRADVRHDTPMRREELKPYNDRASLSSILRYQRKIGSILYAAVITRPDIAFAASKLAQFNANPGPEHHLAADRVLLYLRNTKSLALQFGGGDLFTVASDASFADNAADRKSSQAYTMELFGGPIGWRANKQSTVTTSTTEAELLALSQAAKEAMFVSRLINELGVRLDDKRIRIQCDNTQTIQLVHKDISKLQTKLRHVDIHNHWLRQEAQCDRIQVDYRPTSDMIADGLTKALSNNSFQRFVDQIGLRDISSHLESRRLADVNEERLLEEMAKLDLEDEGDTGFPCRANLGGCVKTEKRRG</sequence>
<comment type="caution">
    <text evidence="6">The sequence shown here is derived from an EMBL/GenBank/DDBJ whole genome shotgun (WGS) entry which is preliminary data.</text>
</comment>
<feature type="region of interest" description="Disordered" evidence="4">
    <location>
        <begin position="46"/>
        <end position="109"/>
    </location>
</feature>
<feature type="domain" description="Integrase catalytic" evidence="5">
    <location>
        <begin position="534"/>
        <end position="734"/>
    </location>
</feature>
<dbReference type="SUPFAM" id="SSF53098">
    <property type="entry name" value="Ribonuclease H-like"/>
    <property type="match status" value="1"/>
</dbReference>
<dbReference type="InterPro" id="IPR043502">
    <property type="entry name" value="DNA/RNA_pol_sf"/>
</dbReference>
<dbReference type="PANTHER" id="PTHR11439">
    <property type="entry name" value="GAG-POL-RELATED RETROTRANSPOSON"/>
    <property type="match status" value="1"/>
</dbReference>
<dbReference type="PROSITE" id="PS50994">
    <property type="entry name" value="INTEGRASE"/>
    <property type="match status" value="1"/>
</dbReference>
<feature type="compositionally biased region" description="Basic and acidic residues" evidence="4">
    <location>
        <begin position="322"/>
        <end position="332"/>
    </location>
</feature>
<dbReference type="CDD" id="cd09272">
    <property type="entry name" value="RNase_HI_RT_Ty1"/>
    <property type="match status" value="1"/>
</dbReference>
<dbReference type="InterPro" id="IPR013103">
    <property type="entry name" value="RVT_2"/>
</dbReference>
<keyword evidence="2" id="KW-0694">RNA-binding</keyword>
<evidence type="ECO:0000313" key="6">
    <source>
        <dbReference type="EMBL" id="KAK4066919.1"/>
    </source>
</evidence>
<dbReference type="InterPro" id="IPR001584">
    <property type="entry name" value="Integrase_cat-core"/>
</dbReference>
<evidence type="ECO:0000256" key="3">
    <source>
        <dbReference type="ARBA" id="ARBA00023128"/>
    </source>
</evidence>
<name>A0ABR0BCP9_PURLI</name>
<keyword evidence="3" id="KW-0496">Mitochondrion</keyword>
<keyword evidence="7" id="KW-1185">Reference proteome</keyword>
<gene>
    <name evidence="6" type="ORF">Purlil1_13943</name>
</gene>
<feature type="region of interest" description="Disordered" evidence="4">
    <location>
        <begin position="296"/>
        <end position="348"/>
    </location>
</feature>
<organism evidence="6 7">
    <name type="scientific">Purpureocillium lilacinum</name>
    <name type="common">Paecilomyces lilacinus</name>
    <dbReference type="NCBI Taxonomy" id="33203"/>
    <lineage>
        <taxon>Eukaryota</taxon>
        <taxon>Fungi</taxon>
        <taxon>Dikarya</taxon>
        <taxon>Ascomycota</taxon>
        <taxon>Pezizomycotina</taxon>
        <taxon>Sordariomycetes</taxon>
        <taxon>Hypocreomycetidae</taxon>
        <taxon>Hypocreales</taxon>
        <taxon>Ophiocordycipitaceae</taxon>
        <taxon>Purpureocillium</taxon>
    </lineage>
</organism>
<dbReference type="SUPFAM" id="SSF56672">
    <property type="entry name" value="DNA/RNA polymerases"/>
    <property type="match status" value="1"/>
</dbReference>
<dbReference type="InterPro" id="IPR012337">
    <property type="entry name" value="RNaseH-like_sf"/>
</dbReference>
<feature type="compositionally biased region" description="Polar residues" evidence="4">
    <location>
        <begin position="74"/>
        <end position="84"/>
    </location>
</feature>
<dbReference type="Pfam" id="PF25597">
    <property type="entry name" value="SH3_retrovirus"/>
    <property type="match status" value="1"/>
</dbReference>
<comment type="subcellular location">
    <subcellularLocation>
        <location evidence="1">Mitochondrion</location>
    </subcellularLocation>
</comment>
<feature type="region of interest" description="Disordered" evidence="4">
    <location>
        <begin position="896"/>
        <end position="958"/>
    </location>
</feature>
<evidence type="ECO:0000256" key="4">
    <source>
        <dbReference type="SAM" id="MobiDB-lite"/>
    </source>
</evidence>
<dbReference type="InterPro" id="IPR036397">
    <property type="entry name" value="RNaseH_sf"/>
</dbReference>
<dbReference type="EMBL" id="JAWRVI010000372">
    <property type="protein sequence ID" value="KAK4066919.1"/>
    <property type="molecule type" value="Genomic_DNA"/>
</dbReference>
<evidence type="ECO:0000256" key="2">
    <source>
        <dbReference type="ARBA" id="ARBA00022884"/>
    </source>
</evidence>
<evidence type="ECO:0000256" key="1">
    <source>
        <dbReference type="ARBA" id="ARBA00004173"/>
    </source>
</evidence>
<evidence type="ECO:0000313" key="7">
    <source>
        <dbReference type="Proteomes" id="UP001287286"/>
    </source>
</evidence>
<proteinExistence type="predicted"/>